<dbReference type="AlphaFoldDB" id="A0AAN7K318"/>
<dbReference type="EMBL" id="JAXIOK010000010">
    <property type="protein sequence ID" value="KAK4760633.1"/>
    <property type="molecule type" value="Genomic_DNA"/>
</dbReference>
<accession>A0AAN7K318</accession>
<keyword evidence="2" id="KW-1185">Reference proteome</keyword>
<sequence>MISICGIKFNAWEKEGVTMEGSCGPLPKKKKTIHARWIHVPLSGSGLTKQMVTLCHLPPIYTLVPKLIFSLSSDPGLASTARGKGLQLNHTSKVRIQSEVRK</sequence>
<gene>
    <name evidence="1" type="ORF">SAY87_005526</name>
</gene>
<evidence type="ECO:0000313" key="1">
    <source>
        <dbReference type="EMBL" id="KAK4760633.1"/>
    </source>
</evidence>
<reference evidence="1 2" key="1">
    <citation type="journal article" date="2023" name="Hortic Res">
        <title>Pangenome of water caltrop reveals structural variations and asymmetric subgenome divergence after allopolyploidization.</title>
        <authorList>
            <person name="Zhang X."/>
            <person name="Chen Y."/>
            <person name="Wang L."/>
            <person name="Yuan Y."/>
            <person name="Fang M."/>
            <person name="Shi L."/>
            <person name="Lu R."/>
            <person name="Comes H.P."/>
            <person name="Ma Y."/>
            <person name="Chen Y."/>
            <person name="Huang G."/>
            <person name="Zhou Y."/>
            <person name="Zheng Z."/>
            <person name="Qiu Y."/>
        </authorList>
    </citation>
    <scope>NUCLEOTIDE SEQUENCE [LARGE SCALE GENOMIC DNA]</scope>
    <source>
        <tissue evidence="1">Roots</tissue>
    </source>
</reference>
<protein>
    <submittedName>
        <fullName evidence="1">Uncharacterized protein</fullName>
    </submittedName>
</protein>
<name>A0AAN7K318_9MYRT</name>
<organism evidence="1 2">
    <name type="scientific">Trapa incisa</name>
    <dbReference type="NCBI Taxonomy" id="236973"/>
    <lineage>
        <taxon>Eukaryota</taxon>
        <taxon>Viridiplantae</taxon>
        <taxon>Streptophyta</taxon>
        <taxon>Embryophyta</taxon>
        <taxon>Tracheophyta</taxon>
        <taxon>Spermatophyta</taxon>
        <taxon>Magnoliopsida</taxon>
        <taxon>eudicotyledons</taxon>
        <taxon>Gunneridae</taxon>
        <taxon>Pentapetalae</taxon>
        <taxon>rosids</taxon>
        <taxon>malvids</taxon>
        <taxon>Myrtales</taxon>
        <taxon>Lythraceae</taxon>
        <taxon>Trapa</taxon>
    </lineage>
</organism>
<proteinExistence type="predicted"/>
<evidence type="ECO:0000313" key="2">
    <source>
        <dbReference type="Proteomes" id="UP001345219"/>
    </source>
</evidence>
<dbReference type="Proteomes" id="UP001345219">
    <property type="component" value="Chromosome 5"/>
</dbReference>
<comment type="caution">
    <text evidence="1">The sequence shown here is derived from an EMBL/GenBank/DDBJ whole genome shotgun (WGS) entry which is preliminary data.</text>
</comment>